<evidence type="ECO:0000256" key="1">
    <source>
        <dbReference type="ARBA" id="ARBA00003283"/>
    </source>
</evidence>
<keyword evidence="3" id="KW-0229">DNA integration</keyword>
<comment type="similarity">
    <text evidence="2">Belongs to the 'phage' integrase family.</text>
</comment>
<evidence type="ECO:0000256" key="5">
    <source>
        <dbReference type="ARBA" id="ARBA00023172"/>
    </source>
</evidence>
<sequence length="382" mass="44214">MRTGQNIYKRKDGRWEARVPLGIRANGRRYFKSLYAGTYREALGRKNAYEKNIPSVKETLPVPPNTFSVAAYGWLAASEQEWKPATYVRYRNYLEKYILPQWKLLHLREIDQKVYDALIALLEKSLSASSMQTINTVISGSLKHTLKQLPVTCKKFVSERRMTPRDILSKSEIFRLRSHLEAEEDLTAVGILLALYSGIRLGELCALTWADIDLETRTLYVRHTLQRIQNRNRLDGEPKTMLQIGLPKNKKERAIPLHEQILSVLEQTRRLYLPSDYLLSGTSTPVEPRRMSSRFKRILKECGLRDIRFHVLRHTFATYSLESGMRTKVLSELMGHSSVKITMDRYVHLSNEFKEAQMNNLQYTDSTSISRQKNGQNDAEAC</sequence>
<evidence type="ECO:0000256" key="4">
    <source>
        <dbReference type="ARBA" id="ARBA00023125"/>
    </source>
</evidence>
<feature type="domain" description="Tyr recombinase" evidence="7">
    <location>
        <begin position="163"/>
        <end position="359"/>
    </location>
</feature>
<dbReference type="PROSITE" id="PS51900">
    <property type="entry name" value="CB"/>
    <property type="match status" value="1"/>
</dbReference>
<reference evidence="9 10" key="1">
    <citation type="submission" date="2024-03" db="EMBL/GenBank/DDBJ databases">
        <title>Human intestinal bacterial collection.</title>
        <authorList>
            <person name="Pauvert C."/>
            <person name="Hitch T.C.A."/>
            <person name="Clavel T."/>
        </authorList>
    </citation>
    <scope>NUCLEOTIDE SEQUENCE [LARGE SCALE GENOMIC DNA]</scope>
    <source>
        <strain evidence="9 10">CLA-AA-H132</strain>
    </source>
</reference>
<dbReference type="InterPro" id="IPR011010">
    <property type="entry name" value="DNA_brk_join_enz"/>
</dbReference>
<dbReference type="InterPro" id="IPR010998">
    <property type="entry name" value="Integrase_recombinase_N"/>
</dbReference>
<evidence type="ECO:0000313" key="9">
    <source>
        <dbReference type="EMBL" id="MEQ2471240.1"/>
    </source>
</evidence>
<evidence type="ECO:0000256" key="3">
    <source>
        <dbReference type="ARBA" id="ARBA00022908"/>
    </source>
</evidence>
<accession>A0ABV1FCY6</accession>
<name>A0ABV1FCY6_9FIRM</name>
<evidence type="ECO:0000259" key="8">
    <source>
        <dbReference type="PROSITE" id="PS51900"/>
    </source>
</evidence>
<evidence type="ECO:0000259" key="7">
    <source>
        <dbReference type="PROSITE" id="PS51898"/>
    </source>
</evidence>
<evidence type="ECO:0000313" key="10">
    <source>
        <dbReference type="Proteomes" id="UP001438008"/>
    </source>
</evidence>
<dbReference type="PANTHER" id="PTHR30349:SF41">
    <property type="entry name" value="INTEGRASE_RECOMBINASE PROTEIN MJ0367-RELATED"/>
    <property type="match status" value="1"/>
</dbReference>
<protein>
    <submittedName>
        <fullName evidence="9">Site-specific integrase</fullName>
    </submittedName>
</protein>
<feature type="domain" description="Core-binding (CB)" evidence="8">
    <location>
        <begin position="65"/>
        <end position="146"/>
    </location>
</feature>
<gene>
    <name evidence="9" type="ORF">WMO29_01815</name>
</gene>
<organism evidence="9 10">
    <name type="scientific">Laedolimicola intestinihominis</name>
    <dbReference type="NCBI Taxonomy" id="3133166"/>
    <lineage>
        <taxon>Bacteria</taxon>
        <taxon>Bacillati</taxon>
        <taxon>Bacillota</taxon>
        <taxon>Clostridia</taxon>
        <taxon>Lachnospirales</taxon>
        <taxon>Lachnospiraceae</taxon>
        <taxon>Laedolimicola</taxon>
    </lineage>
</organism>
<evidence type="ECO:0000256" key="2">
    <source>
        <dbReference type="ARBA" id="ARBA00008857"/>
    </source>
</evidence>
<dbReference type="CDD" id="cd01189">
    <property type="entry name" value="INT_ICEBs1_C_like"/>
    <property type="match status" value="1"/>
</dbReference>
<dbReference type="PANTHER" id="PTHR30349">
    <property type="entry name" value="PHAGE INTEGRASE-RELATED"/>
    <property type="match status" value="1"/>
</dbReference>
<dbReference type="Gene3D" id="1.10.443.10">
    <property type="entry name" value="Intergrase catalytic core"/>
    <property type="match status" value="1"/>
</dbReference>
<keyword evidence="10" id="KW-1185">Reference proteome</keyword>
<keyword evidence="5" id="KW-0233">DNA recombination</keyword>
<evidence type="ECO:0000256" key="6">
    <source>
        <dbReference type="PROSITE-ProRule" id="PRU01248"/>
    </source>
</evidence>
<dbReference type="RefSeq" id="WP_349163493.1">
    <property type="nucleotide sequence ID" value="NZ_JBBMFE010000001.1"/>
</dbReference>
<comment type="caution">
    <text evidence="9">The sequence shown here is derived from an EMBL/GenBank/DDBJ whole genome shotgun (WGS) entry which is preliminary data.</text>
</comment>
<dbReference type="InterPro" id="IPR013762">
    <property type="entry name" value="Integrase-like_cat_sf"/>
</dbReference>
<dbReference type="Pfam" id="PF00589">
    <property type="entry name" value="Phage_integrase"/>
    <property type="match status" value="1"/>
</dbReference>
<dbReference type="Proteomes" id="UP001438008">
    <property type="component" value="Unassembled WGS sequence"/>
</dbReference>
<dbReference type="InterPro" id="IPR004107">
    <property type="entry name" value="Integrase_SAM-like_N"/>
</dbReference>
<dbReference type="InterPro" id="IPR044068">
    <property type="entry name" value="CB"/>
</dbReference>
<dbReference type="PROSITE" id="PS51898">
    <property type="entry name" value="TYR_RECOMBINASE"/>
    <property type="match status" value="1"/>
</dbReference>
<dbReference type="SUPFAM" id="SSF56349">
    <property type="entry name" value="DNA breaking-rejoining enzymes"/>
    <property type="match status" value="1"/>
</dbReference>
<keyword evidence="4 6" id="KW-0238">DNA-binding</keyword>
<dbReference type="Pfam" id="PF14659">
    <property type="entry name" value="Phage_int_SAM_3"/>
    <property type="match status" value="1"/>
</dbReference>
<dbReference type="InterPro" id="IPR050090">
    <property type="entry name" value="Tyrosine_recombinase_XerCD"/>
</dbReference>
<dbReference type="EMBL" id="JBBMFE010000001">
    <property type="protein sequence ID" value="MEQ2471240.1"/>
    <property type="molecule type" value="Genomic_DNA"/>
</dbReference>
<dbReference type="InterPro" id="IPR002104">
    <property type="entry name" value="Integrase_catalytic"/>
</dbReference>
<proteinExistence type="inferred from homology"/>
<dbReference type="Gene3D" id="1.10.150.130">
    <property type="match status" value="1"/>
</dbReference>
<comment type="function">
    <text evidence="1">Site-specific tyrosine recombinase, which acts by catalyzing the cutting and rejoining of the recombining DNA molecules.</text>
</comment>